<dbReference type="AlphaFoldDB" id="A0A0F9SDL6"/>
<protein>
    <submittedName>
        <fullName evidence="1">Uncharacterized protein</fullName>
    </submittedName>
</protein>
<sequence>MRPGTKWLAIFREPVGTHMTQAWPPDNPGVLVQHVRRAGTEKELSDVVYKTLKQGYAPDRLVMGKYTDDKRVLFRLVPDSWIELLSPKDRPTVQGKASL</sequence>
<name>A0A0F9SDL6_9ZZZZ</name>
<dbReference type="EMBL" id="LAZR01000697">
    <property type="protein sequence ID" value="KKN60382.1"/>
    <property type="molecule type" value="Genomic_DNA"/>
</dbReference>
<gene>
    <name evidence="1" type="ORF">LCGC14_0532160</name>
</gene>
<reference evidence="1" key="1">
    <citation type="journal article" date="2015" name="Nature">
        <title>Complex archaea that bridge the gap between prokaryotes and eukaryotes.</title>
        <authorList>
            <person name="Spang A."/>
            <person name="Saw J.H."/>
            <person name="Jorgensen S.L."/>
            <person name="Zaremba-Niedzwiedzka K."/>
            <person name="Martijn J."/>
            <person name="Lind A.E."/>
            <person name="van Eijk R."/>
            <person name="Schleper C."/>
            <person name="Guy L."/>
            <person name="Ettema T.J."/>
        </authorList>
    </citation>
    <scope>NUCLEOTIDE SEQUENCE</scope>
</reference>
<comment type="caution">
    <text evidence="1">The sequence shown here is derived from an EMBL/GenBank/DDBJ whole genome shotgun (WGS) entry which is preliminary data.</text>
</comment>
<evidence type="ECO:0000313" key="1">
    <source>
        <dbReference type="EMBL" id="KKN60382.1"/>
    </source>
</evidence>
<organism evidence="1">
    <name type="scientific">marine sediment metagenome</name>
    <dbReference type="NCBI Taxonomy" id="412755"/>
    <lineage>
        <taxon>unclassified sequences</taxon>
        <taxon>metagenomes</taxon>
        <taxon>ecological metagenomes</taxon>
    </lineage>
</organism>
<proteinExistence type="predicted"/>
<accession>A0A0F9SDL6</accession>